<name>A0A3B0UK42_9ZZZZ</name>
<sequence length="50" mass="5783">MKNSLREINRANLTGLDPRLQTKALQACNDLVMDRDQISVKIFFCSAWRT</sequence>
<protein>
    <submittedName>
        <fullName evidence="1">Uncharacterized protein</fullName>
    </submittedName>
</protein>
<reference evidence="1" key="1">
    <citation type="submission" date="2018-06" db="EMBL/GenBank/DDBJ databases">
        <authorList>
            <person name="Zhirakovskaya E."/>
        </authorList>
    </citation>
    <scope>NUCLEOTIDE SEQUENCE</scope>
</reference>
<dbReference type="AlphaFoldDB" id="A0A3B0UK42"/>
<gene>
    <name evidence="1" type="ORF">MNBD_ALPHA11-1253</name>
</gene>
<dbReference type="EMBL" id="UOEQ01000243">
    <property type="protein sequence ID" value="VAW19916.1"/>
    <property type="molecule type" value="Genomic_DNA"/>
</dbReference>
<evidence type="ECO:0000313" key="1">
    <source>
        <dbReference type="EMBL" id="VAW19916.1"/>
    </source>
</evidence>
<proteinExistence type="predicted"/>
<accession>A0A3B0UK42</accession>
<organism evidence="1">
    <name type="scientific">hydrothermal vent metagenome</name>
    <dbReference type="NCBI Taxonomy" id="652676"/>
    <lineage>
        <taxon>unclassified sequences</taxon>
        <taxon>metagenomes</taxon>
        <taxon>ecological metagenomes</taxon>
    </lineage>
</organism>